<name>A0AAV7KDE2_9METZ</name>
<keyword evidence="7" id="KW-0234">DNA repair</keyword>
<accession>A0AAV7KDE2</accession>
<gene>
    <name evidence="11" type="ORF">LOD99_14747</name>
</gene>
<dbReference type="AlphaFoldDB" id="A0AAV7KDE2"/>
<evidence type="ECO:0000256" key="4">
    <source>
        <dbReference type="ARBA" id="ARBA00022723"/>
    </source>
</evidence>
<dbReference type="PIRSF" id="PIRSF036603">
    <property type="entry name" value="DPol_eta"/>
    <property type="match status" value="1"/>
</dbReference>
<dbReference type="GO" id="GO:0042276">
    <property type="term" value="P:error-prone translesion synthesis"/>
    <property type="evidence" value="ECO:0007669"/>
    <property type="project" value="TreeGrafter"/>
</dbReference>
<dbReference type="GO" id="GO:0003887">
    <property type="term" value="F:DNA-directed DNA polymerase activity"/>
    <property type="evidence" value="ECO:0007669"/>
    <property type="project" value="TreeGrafter"/>
</dbReference>
<dbReference type="GO" id="GO:0005657">
    <property type="term" value="C:replication fork"/>
    <property type="evidence" value="ECO:0007669"/>
    <property type="project" value="TreeGrafter"/>
</dbReference>
<dbReference type="GO" id="GO:0009314">
    <property type="term" value="P:response to radiation"/>
    <property type="evidence" value="ECO:0007669"/>
    <property type="project" value="TreeGrafter"/>
</dbReference>
<comment type="caution">
    <text evidence="11">The sequence shown here is derived from an EMBL/GenBank/DDBJ whole genome shotgun (WGS) entry which is preliminary data.</text>
</comment>
<evidence type="ECO:0000256" key="5">
    <source>
        <dbReference type="ARBA" id="ARBA00022763"/>
    </source>
</evidence>
<dbReference type="Pfam" id="PF11799">
    <property type="entry name" value="IMS_C"/>
    <property type="match status" value="1"/>
</dbReference>
<dbReference type="PANTHER" id="PTHR45873">
    <property type="entry name" value="DNA POLYMERASE ETA"/>
    <property type="match status" value="1"/>
</dbReference>
<protein>
    <recommendedName>
        <fullName evidence="9">DNA polymerase eta</fullName>
    </recommendedName>
</protein>
<evidence type="ECO:0000313" key="11">
    <source>
        <dbReference type="EMBL" id="KAI6659071.1"/>
    </source>
</evidence>
<dbReference type="InterPro" id="IPR017961">
    <property type="entry name" value="DNA_pol_Y-fam_little_finger"/>
</dbReference>
<dbReference type="Gene3D" id="3.30.70.270">
    <property type="match status" value="1"/>
</dbReference>
<dbReference type="GO" id="GO:0003684">
    <property type="term" value="F:damaged DNA binding"/>
    <property type="evidence" value="ECO:0007669"/>
    <property type="project" value="InterPro"/>
</dbReference>
<evidence type="ECO:0000256" key="9">
    <source>
        <dbReference type="ARBA" id="ARBA00044975"/>
    </source>
</evidence>
<dbReference type="GO" id="GO:0035861">
    <property type="term" value="C:site of double-strand break"/>
    <property type="evidence" value="ECO:0007669"/>
    <property type="project" value="TreeGrafter"/>
</dbReference>
<dbReference type="SUPFAM" id="SSF56672">
    <property type="entry name" value="DNA/RNA polymerases"/>
    <property type="match status" value="1"/>
</dbReference>
<dbReference type="EMBL" id="JAKMXF010000066">
    <property type="protein sequence ID" value="KAI6659071.1"/>
    <property type="molecule type" value="Genomic_DNA"/>
</dbReference>
<feature type="domain" description="UmuC" evidence="10">
    <location>
        <begin position="8"/>
        <end position="236"/>
    </location>
</feature>
<evidence type="ECO:0000256" key="6">
    <source>
        <dbReference type="ARBA" id="ARBA00022842"/>
    </source>
</evidence>
<evidence type="ECO:0000259" key="10">
    <source>
        <dbReference type="PROSITE" id="PS50173"/>
    </source>
</evidence>
<dbReference type="InterPro" id="IPR036775">
    <property type="entry name" value="DNA_pol_Y-fam_lit_finger_sf"/>
</dbReference>
<proteinExistence type="predicted"/>
<dbReference type="Proteomes" id="UP001165289">
    <property type="component" value="Unassembled WGS sequence"/>
</dbReference>
<dbReference type="InterPro" id="IPR043502">
    <property type="entry name" value="DNA/RNA_pol_sf"/>
</dbReference>
<evidence type="ECO:0000256" key="2">
    <source>
        <dbReference type="ARBA" id="ARBA00022679"/>
    </source>
</evidence>
<evidence type="ECO:0000256" key="8">
    <source>
        <dbReference type="ARBA" id="ARBA00023242"/>
    </source>
</evidence>
<dbReference type="InterPro" id="IPR001126">
    <property type="entry name" value="UmuC"/>
</dbReference>
<keyword evidence="2" id="KW-0808">Transferase</keyword>
<evidence type="ECO:0000313" key="12">
    <source>
        <dbReference type="Proteomes" id="UP001165289"/>
    </source>
</evidence>
<dbReference type="InterPro" id="IPR052230">
    <property type="entry name" value="DNA_polymerase_eta"/>
</dbReference>
<keyword evidence="8" id="KW-0539">Nucleus</keyword>
<reference evidence="11 12" key="1">
    <citation type="journal article" date="2023" name="BMC Biol.">
        <title>The compact genome of the sponge Oopsacas minuta (Hexactinellida) is lacking key metazoan core genes.</title>
        <authorList>
            <person name="Santini S."/>
            <person name="Schenkelaars Q."/>
            <person name="Jourda C."/>
            <person name="Duchesne M."/>
            <person name="Belahbib H."/>
            <person name="Rocher C."/>
            <person name="Selva M."/>
            <person name="Riesgo A."/>
            <person name="Vervoort M."/>
            <person name="Leys S.P."/>
            <person name="Kodjabachian L."/>
            <person name="Le Bivic A."/>
            <person name="Borchiellini C."/>
            <person name="Claverie J.M."/>
            <person name="Renard E."/>
        </authorList>
    </citation>
    <scope>NUCLEOTIDE SEQUENCE [LARGE SCALE GENOMIC DNA]</scope>
    <source>
        <strain evidence="11">SPO-2</strain>
    </source>
</reference>
<keyword evidence="6" id="KW-0460">Magnesium</keyword>
<evidence type="ECO:0000256" key="3">
    <source>
        <dbReference type="ARBA" id="ARBA00022695"/>
    </source>
</evidence>
<dbReference type="GO" id="GO:0005634">
    <property type="term" value="C:nucleus"/>
    <property type="evidence" value="ECO:0007669"/>
    <property type="project" value="UniProtKB-SubCell"/>
</dbReference>
<evidence type="ECO:0000256" key="1">
    <source>
        <dbReference type="ARBA" id="ARBA00004123"/>
    </source>
</evidence>
<keyword evidence="12" id="KW-1185">Reference proteome</keyword>
<dbReference type="InterPro" id="IPR043128">
    <property type="entry name" value="Rev_trsase/Diguanyl_cyclase"/>
</dbReference>
<dbReference type="GO" id="GO:0046872">
    <property type="term" value="F:metal ion binding"/>
    <property type="evidence" value="ECO:0007669"/>
    <property type="project" value="UniProtKB-KW"/>
</dbReference>
<keyword evidence="3" id="KW-0548">Nucleotidyltransferase</keyword>
<dbReference type="Gene3D" id="3.40.1170.60">
    <property type="match status" value="1"/>
</dbReference>
<comment type="subcellular location">
    <subcellularLocation>
        <location evidence="1">Nucleus</location>
    </subcellularLocation>
</comment>
<dbReference type="FunFam" id="3.40.1170.60:FF:000003">
    <property type="entry name" value="DNA polymerase eta"/>
    <property type="match status" value="1"/>
</dbReference>
<dbReference type="Gene3D" id="1.10.150.20">
    <property type="entry name" value="5' to 3' exonuclease, C-terminal subdomain"/>
    <property type="match status" value="1"/>
</dbReference>
<dbReference type="Gene3D" id="3.30.1490.100">
    <property type="entry name" value="DNA polymerase, Y-family, little finger domain"/>
    <property type="match status" value="1"/>
</dbReference>
<dbReference type="PROSITE" id="PS50173">
    <property type="entry name" value="UMUC"/>
    <property type="match status" value="1"/>
</dbReference>
<dbReference type="Pfam" id="PF00817">
    <property type="entry name" value="IMS"/>
    <property type="match status" value="1"/>
</dbReference>
<dbReference type="GO" id="GO:0006281">
    <property type="term" value="P:DNA repair"/>
    <property type="evidence" value="ECO:0007669"/>
    <property type="project" value="UniProtKB-KW"/>
</dbReference>
<evidence type="ECO:0000256" key="7">
    <source>
        <dbReference type="ARBA" id="ARBA00023204"/>
    </source>
</evidence>
<keyword evidence="4" id="KW-0479">Metal-binding</keyword>
<sequence length="691" mass="77377">MSSDKRVIVLIDMDCFYVQVEQRIHPEYNGKPCVVVQYKSWKGGSIVAVSYEAREFGINRRGFGDDAKMLCPDCHLFRIPEKRGKADLQRYRDAGAEVITALSDFTNWIEKASVDEAYIDITDLVRERGESANLRDEISDIHVATYKSKRGSKKWFDSDISRGDRDLAIGGVIAGEMRKHILEKTKFHCSAGVARNKSLAKLACGIRKPKGLTILPHSCVQDLFKEVPVDKLRNLGGKLGSKVIEKLDVKFMAEVYNMGLDKLRKILGEKDGDFVFAMSEGTYSEEVKKRQLSKSISCGKNFLGPDTLRTPDSVKHWLNQLALEIVERVTKDQQINKRKPLTITLYYKPVETRHGITRAAPFSVNCADRLTEICWLAMSRDKVPSRLLKGNSTEDNELCKAIGVSAITSLGLSACNFTQITENSIQNKLNFSVVNNDSNSTMLPTTSNIVEDTPEILEIDRSCHPALIGLKEDIDAQFALNFPNRGRDFKYTQRSSISNPLPKTDAAAFLESIPYANRVSISHLPTLIDHDYSSDEPEPFNYRTNVMLTARGIDVPTMHCLPLSLQEEILQHLADDARLNRNMSLKIEDFSSSSNSGFGFTAPKKEKSVKCVTCNESVLRSKLQEHKDSHLAHAIQDISEFSTSTPSLPKPSVSKKVKIEKTLKKGGRKKKPIVNTGQSTLNIFFNSNSNE</sequence>
<dbReference type="Pfam" id="PF21704">
    <property type="entry name" value="POLH-Rev1_HhH"/>
    <property type="match status" value="1"/>
</dbReference>
<keyword evidence="5" id="KW-0227">DNA damage</keyword>
<dbReference type="PANTHER" id="PTHR45873:SF1">
    <property type="entry name" value="DNA POLYMERASE ETA"/>
    <property type="match status" value="1"/>
</dbReference>
<dbReference type="SUPFAM" id="SSF100879">
    <property type="entry name" value="Lesion bypass DNA polymerase (Y-family), little finger domain"/>
    <property type="match status" value="1"/>
</dbReference>
<organism evidence="11 12">
    <name type="scientific">Oopsacas minuta</name>
    <dbReference type="NCBI Taxonomy" id="111878"/>
    <lineage>
        <taxon>Eukaryota</taxon>
        <taxon>Metazoa</taxon>
        <taxon>Porifera</taxon>
        <taxon>Hexactinellida</taxon>
        <taxon>Hexasterophora</taxon>
        <taxon>Lyssacinosida</taxon>
        <taxon>Leucopsacidae</taxon>
        <taxon>Oopsacas</taxon>
    </lineage>
</organism>